<dbReference type="Proteomes" id="UP000681720">
    <property type="component" value="Unassembled WGS sequence"/>
</dbReference>
<comment type="similarity">
    <text evidence="1">Belongs to the NRAP family.</text>
</comment>
<dbReference type="GO" id="GO:0032545">
    <property type="term" value="C:CURI complex"/>
    <property type="evidence" value="ECO:0007669"/>
    <property type="project" value="TreeGrafter"/>
</dbReference>
<evidence type="ECO:0000313" key="4">
    <source>
        <dbReference type="EMBL" id="CAF4115475.1"/>
    </source>
</evidence>
<evidence type="ECO:0000256" key="1">
    <source>
        <dbReference type="RuleBase" id="RU364032"/>
    </source>
</evidence>
<name>A0A8S2QNA3_9BILA</name>
<keyword evidence="1" id="KW-0694">RNA-binding</keyword>
<dbReference type="GO" id="GO:0034456">
    <property type="term" value="C:UTP-C complex"/>
    <property type="evidence" value="ECO:0007669"/>
    <property type="project" value="TreeGrafter"/>
</dbReference>
<feature type="compositionally biased region" description="Basic and acidic residues" evidence="2">
    <location>
        <begin position="552"/>
        <end position="563"/>
    </location>
</feature>
<sequence>MEVSKRKANGVSPTNGHAHKKKKKTIDTEQDLEIAYFESEINYHSTVTKMKVGIDLFGQNKLTYILDFYVELILVNALLNEVTLKNNQRTVIDQFIKKITDEIKSIPQGKIRRLSKMSEWLEKFDIKIPLSFSKMSKSFQFIPPTIIETIGSYTYDGLIVRSSNKISTLVDLLVEMPRICAMPAFLLAFLLHTKKINKQMNSYQVFRILLVALMENDFSSSQCCSLTHEKITEDLFIEDECVLLDHSGLLNVFNSLLRASYNRLKQEARISLNSFNDPAIDHFQTLFITSMEPIYSMDAIIQISSLDQHDKLLDQKSNKNQLIMDNLNNKHLLLSREVLKLLEYGLKERINLLCPLPAFRQTIKSEKFHSTSTHKQNEEYIELLNEKLNQWRIKTIEQINNIIKQKSEEIKQLHDEYYQEIDKQYSAVNEQIEKKNFSSDLKDQIEYLYIYSQLNSIEKRIRLNTNLFTINQFNEKLRVKFAHYRQLTTETTIVPLRQLFEDKVQSNRKECLPTSSSKNQSNEIIPNQDQPKKVWTLKPITISSAEIPSSPKDQHKISDKNENSTRLYKLKREPSTPVLVDKNRDLYNSKIRLTEYIIDSLPLSQTKPQSVPIIIQDDNLTLVQSYKRLTANENKQQNSVEQNAQLHINSKGLLFSLK</sequence>
<dbReference type="Pfam" id="PF17403">
    <property type="entry name" value="Nrap_D2"/>
    <property type="match status" value="1"/>
</dbReference>
<evidence type="ECO:0000256" key="2">
    <source>
        <dbReference type="SAM" id="MobiDB-lite"/>
    </source>
</evidence>
<dbReference type="PANTHER" id="PTHR17972:SF0">
    <property type="entry name" value="NUCLEOLAR PROTEIN 6"/>
    <property type="match status" value="1"/>
</dbReference>
<accession>A0A8S2QNA3</accession>
<keyword evidence="1" id="KW-0539">Nucleus</keyword>
<dbReference type="InterPro" id="IPR005554">
    <property type="entry name" value="NOL6/Upt22"/>
</dbReference>
<dbReference type="GO" id="GO:0032040">
    <property type="term" value="C:small-subunit processome"/>
    <property type="evidence" value="ECO:0007669"/>
    <property type="project" value="TreeGrafter"/>
</dbReference>
<dbReference type="GO" id="GO:0003723">
    <property type="term" value="F:RNA binding"/>
    <property type="evidence" value="ECO:0007669"/>
    <property type="project" value="UniProtKB-KW"/>
</dbReference>
<gene>
    <name evidence="4" type="ORF">GIL414_LOCUS17783</name>
</gene>
<feature type="non-terminal residue" evidence="4">
    <location>
        <position position="658"/>
    </location>
</feature>
<feature type="domain" description="Nrap protein" evidence="3">
    <location>
        <begin position="184"/>
        <end position="289"/>
    </location>
</feature>
<evidence type="ECO:0000313" key="5">
    <source>
        <dbReference type="Proteomes" id="UP000681720"/>
    </source>
</evidence>
<dbReference type="InterPro" id="IPR035367">
    <property type="entry name" value="Nrap_D2"/>
</dbReference>
<dbReference type="GO" id="GO:0006364">
    <property type="term" value="P:rRNA processing"/>
    <property type="evidence" value="ECO:0007669"/>
    <property type="project" value="TreeGrafter"/>
</dbReference>
<protein>
    <recommendedName>
        <fullName evidence="1">Nucleolar protein 6</fullName>
    </recommendedName>
</protein>
<feature type="region of interest" description="Disordered" evidence="2">
    <location>
        <begin position="1"/>
        <end position="25"/>
    </location>
</feature>
<proteinExistence type="inferred from homology"/>
<dbReference type="GO" id="GO:0006409">
    <property type="term" value="P:tRNA export from nucleus"/>
    <property type="evidence" value="ECO:0007669"/>
    <property type="project" value="TreeGrafter"/>
</dbReference>
<comment type="caution">
    <text evidence="4">The sequence shown here is derived from an EMBL/GenBank/DDBJ whole genome shotgun (WGS) entry which is preliminary data.</text>
</comment>
<comment type="subcellular location">
    <subcellularLocation>
        <location evidence="1">Nucleus</location>
        <location evidence="1">Nucleolus</location>
    </subcellularLocation>
</comment>
<reference evidence="4" key="1">
    <citation type="submission" date="2021-02" db="EMBL/GenBank/DDBJ databases">
        <authorList>
            <person name="Nowell W R."/>
        </authorList>
    </citation>
    <scope>NUCLEOTIDE SEQUENCE</scope>
</reference>
<dbReference type="PANTHER" id="PTHR17972">
    <property type="entry name" value="NUCLEOLAR RNA-ASSOCIATED PROTEIN"/>
    <property type="match status" value="1"/>
</dbReference>
<evidence type="ECO:0000259" key="3">
    <source>
        <dbReference type="Pfam" id="PF17403"/>
    </source>
</evidence>
<dbReference type="AlphaFoldDB" id="A0A8S2QNA3"/>
<feature type="region of interest" description="Disordered" evidence="2">
    <location>
        <begin position="545"/>
        <end position="570"/>
    </location>
</feature>
<organism evidence="4 5">
    <name type="scientific">Rotaria magnacalcarata</name>
    <dbReference type="NCBI Taxonomy" id="392030"/>
    <lineage>
        <taxon>Eukaryota</taxon>
        <taxon>Metazoa</taxon>
        <taxon>Spiralia</taxon>
        <taxon>Gnathifera</taxon>
        <taxon>Rotifera</taxon>
        <taxon>Eurotatoria</taxon>
        <taxon>Bdelloidea</taxon>
        <taxon>Philodinida</taxon>
        <taxon>Philodinidae</taxon>
        <taxon>Rotaria</taxon>
    </lineage>
</organism>
<dbReference type="Gene3D" id="1.10.1410.10">
    <property type="match status" value="1"/>
</dbReference>
<dbReference type="EMBL" id="CAJOBJ010008559">
    <property type="protein sequence ID" value="CAF4115475.1"/>
    <property type="molecule type" value="Genomic_DNA"/>
</dbReference>